<dbReference type="PANTHER" id="PTHR11910">
    <property type="entry name" value="ATP SYNTHASE DELTA CHAIN"/>
    <property type="match status" value="1"/>
</dbReference>
<dbReference type="GO" id="GO:0046933">
    <property type="term" value="F:proton-transporting ATP synthase activity, rotational mechanism"/>
    <property type="evidence" value="ECO:0007669"/>
    <property type="project" value="UniProtKB-UniRule"/>
</dbReference>
<keyword evidence="7 8" id="KW-0066">ATP synthesis</keyword>
<dbReference type="Gene3D" id="1.10.520.20">
    <property type="entry name" value="N-terminal domain of the delta subunit of the F1F0-ATP synthase"/>
    <property type="match status" value="1"/>
</dbReference>
<dbReference type="HAMAP" id="MF_01416">
    <property type="entry name" value="ATP_synth_delta_bact"/>
    <property type="match status" value="1"/>
</dbReference>
<organism evidence="9 10">
    <name type="scientific">Isoalcanivorax pacificus W11-5</name>
    <dbReference type="NCBI Taxonomy" id="391936"/>
    <lineage>
        <taxon>Bacteria</taxon>
        <taxon>Pseudomonadati</taxon>
        <taxon>Pseudomonadota</taxon>
        <taxon>Gammaproteobacteria</taxon>
        <taxon>Oceanospirillales</taxon>
        <taxon>Alcanivoracaceae</taxon>
        <taxon>Isoalcanivorax</taxon>
    </lineage>
</organism>
<dbReference type="EMBL" id="CP004387">
    <property type="protein sequence ID" value="AJD50063.1"/>
    <property type="molecule type" value="Genomic_DNA"/>
</dbReference>
<evidence type="ECO:0000256" key="2">
    <source>
        <dbReference type="ARBA" id="ARBA00022448"/>
    </source>
</evidence>
<gene>
    <name evidence="8" type="primary">atpH</name>
    <name evidence="9" type="ORF">S7S_18255</name>
</gene>
<sequence length="178" mass="19168">MAELTTIARPYAKAAFLFARDNSALAEWEKMLGVAAAVAEDPAMRAWLQQPQLSAGQKADAFAEVCGDALNESGRNFIAQLAEHGRLPLLPAVFELFHAFVAAQEAFVDVELVSAQSLEDAEVERLVGSLKKRLGREVHVSTRVDEALIGGVLIRAGDTVIDGSVRGRLARLAEQLNS</sequence>
<keyword evidence="3 8" id="KW-0375">Hydrogen ion transport</keyword>
<keyword evidence="5 8" id="KW-0472">Membrane</keyword>
<dbReference type="NCBIfam" id="NF004402">
    <property type="entry name" value="PRK05758.2-2"/>
    <property type="match status" value="1"/>
</dbReference>
<dbReference type="InterPro" id="IPR020781">
    <property type="entry name" value="ATPase_OSCP/d_CS"/>
</dbReference>
<evidence type="ECO:0000256" key="7">
    <source>
        <dbReference type="ARBA" id="ARBA00023310"/>
    </source>
</evidence>
<proteinExistence type="inferred from homology"/>
<evidence type="ECO:0000256" key="3">
    <source>
        <dbReference type="ARBA" id="ARBA00022781"/>
    </source>
</evidence>
<keyword evidence="6 8" id="KW-0139">CF(1)</keyword>
<dbReference type="GO" id="GO:0045259">
    <property type="term" value="C:proton-transporting ATP synthase complex"/>
    <property type="evidence" value="ECO:0007669"/>
    <property type="project" value="UniProtKB-KW"/>
</dbReference>
<comment type="function">
    <text evidence="8">This protein is part of the stalk that links CF(0) to CF(1). It either transmits conformational changes from CF(0) to CF(1) or is implicated in proton conduction.</text>
</comment>
<dbReference type="InterPro" id="IPR000711">
    <property type="entry name" value="ATPase_OSCP/dsu"/>
</dbReference>
<comment type="similarity">
    <text evidence="8">Belongs to the ATPase delta chain family.</text>
</comment>
<evidence type="ECO:0000313" key="9">
    <source>
        <dbReference type="EMBL" id="AJD50063.1"/>
    </source>
</evidence>
<evidence type="ECO:0000256" key="1">
    <source>
        <dbReference type="ARBA" id="ARBA00004370"/>
    </source>
</evidence>
<name>A0A0B4XUA4_9GAMM</name>
<accession>A0A0B4XUA4</accession>
<comment type="function">
    <text evidence="8">F(1)F(0) ATP synthase produces ATP from ADP in the presence of a proton or sodium gradient. F-type ATPases consist of two structural domains, F(1) containing the extramembraneous catalytic core and F(0) containing the membrane proton channel, linked together by a central stalk and a peripheral stalk. During catalysis, ATP synthesis in the catalytic domain of F(1) is coupled via a rotary mechanism of the central stalk subunits to proton translocation.</text>
</comment>
<dbReference type="AlphaFoldDB" id="A0A0B4XUA4"/>
<dbReference type="STRING" id="391936.S7S_18255"/>
<comment type="subcellular location">
    <subcellularLocation>
        <location evidence="8">Cell membrane</location>
        <topology evidence="8">Peripheral membrane protein</topology>
    </subcellularLocation>
    <subcellularLocation>
        <location evidence="1">Membrane</location>
    </subcellularLocation>
</comment>
<dbReference type="InterPro" id="IPR026015">
    <property type="entry name" value="ATP_synth_OSCP/delta_N_sf"/>
</dbReference>
<dbReference type="NCBIfam" id="TIGR01145">
    <property type="entry name" value="ATP_synt_delta"/>
    <property type="match status" value="1"/>
</dbReference>
<dbReference type="KEGG" id="apac:S7S_18255"/>
<evidence type="ECO:0000313" key="10">
    <source>
        <dbReference type="Proteomes" id="UP000006764"/>
    </source>
</evidence>
<evidence type="ECO:0000256" key="6">
    <source>
        <dbReference type="ARBA" id="ARBA00023196"/>
    </source>
</evidence>
<dbReference type="PRINTS" id="PR00125">
    <property type="entry name" value="ATPASEDELTA"/>
</dbReference>
<dbReference type="Pfam" id="PF00213">
    <property type="entry name" value="OSCP"/>
    <property type="match status" value="1"/>
</dbReference>
<dbReference type="RefSeq" id="WP_008734516.1">
    <property type="nucleotide sequence ID" value="NZ_CP004387.1"/>
</dbReference>
<keyword evidence="4 8" id="KW-0406">Ion transport</keyword>
<keyword evidence="8" id="KW-1003">Cell membrane</keyword>
<dbReference type="OrthoDB" id="9816221at2"/>
<keyword evidence="10" id="KW-1185">Reference proteome</keyword>
<evidence type="ECO:0000256" key="8">
    <source>
        <dbReference type="HAMAP-Rule" id="MF_01416"/>
    </source>
</evidence>
<evidence type="ECO:0000256" key="4">
    <source>
        <dbReference type="ARBA" id="ARBA00023065"/>
    </source>
</evidence>
<dbReference type="GO" id="GO:0005886">
    <property type="term" value="C:plasma membrane"/>
    <property type="evidence" value="ECO:0007669"/>
    <property type="project" value="UniProtKB-SubCell"/>
</dbReference>
<dbReference type="PROSITE" id="PS00389">
    <property type="entry name" value="ATPASE_DELTA"/>
    <property type="match status" value="1"/>
</dbReference>
<reference evidence="9 10" key="1">
    <citation type="journal article" date="2012" name="J. Bacteriol.">
        <title>Genome sequence of an alkane-degrading bacterium, Alcanivorax pacificus type strain W11-5, isolated from deep sea sediment.</title>
        <authorList>
            <person name="Lai Q."/>
            <person name="Shao Z."/>
        </authorList>
    </citation>
    <scope>NUCLEOTIDE SEQUENCE [LARGE SCALE GENOMIC DNA]</scope>
    <source>
        <strain evidence="9 10">W11-5</strain>
    </source>
</reference>
<protein>
    <recommendedName>
        <fullName evidence="8">ATP synthase subunit delta</fullName>
    </recommendedName>
    <alternativeName>
        <fullName evidence="8">ATP synthase F(1) sector subunit delta</fullName>
    </alternativeName>
    <alternativeName>
        <fullName evidence="8">F-type ATPase subunit delta</fullName>
        <shortName evidence="8">F-ATPase subunit delta</shortName>
    </alternativeName>
</protein>
<keyword evidence="2 8" id="KW-0813">Transport</keyword>
<dbReference type="HOGENOM" id="CLU_085114_3_0_6"/>
<evidence type="ECO:0000256" key="5">
    <source>
        <dbReference type="ARBA" id="ARBA00023136"/>
    </source>
</evidence>
<dbReference type="SUPFAM" id="SSF47928">
    <property type="entry name" value="N-terminal domain of the delta subunit of the F1F0-ATP synthase"/>
    <property type="match status" value="1"/>
</dbReference>
<dbReference type="Proteomes" id="UP000006764">
    <property type="component" value="Chromosome"/>
</dbReference>